<protein>
    <recommendedName>
        <fullName evidence="6">WAT1-related protein</fullName>
    </recommendedName>
</protein>
<feature type="transmembrane region" description="Helical" evidence="6">
    <location>
        <begin position="90"/>
        <end position="118"/>
    </location>
</feature>
<evidence type="ECO:0000313" key="9">
    <source>
        <dbReference type="EMBL" id="THF97178.1"/>
    </source>
</evidence>
<evidence type="ECO:0000256" key="2">
    <source>
        <dbReference type="ARBA" id="ARBA00007635"/>
    </source>
</evidence>
<dbReference type="EMBL" id="SDRB02012615">
    <property type="protein sequence ID" value="THF97178.1"/>
    <property type="molecule type" value="Genomic_DNA"/>
</dbReference>
<dbReference type="InterPro" id="IPR030184">
    <property type="entry name" value="WAT1-related"/>
</dbReference>
<feature type="domain" description="Brr2 N-terminal helicase PWI" evidence="8">
    <location>
        <begin position="229"/>
        <end position="295"/>
    </location>
</feature>
<dbReference type="Pfam" id="PF00892">
    <property type="entry name" value="EamA"/>
    <property type="match status" value="1"/>
</dbReference>
<dbReference type="STRING" id="542762.A0A4S4D4K6"/>
<evidence type="ECO:0000259" key="7">
    <source>
        <dbReference type="Pfam" id="PF00892"/>
    </source>
</evidence>
<keyword evidence="3 6" id="KW-0812">Transmembrane</keyword>
<comment type="caution">
    <text evidence="9">The sequence shown here is derived from an EMBL/GenBank/DDBJ whole genome shotgun (WGS) entry which is preliminary data.</text>
</comment>
<dbReference type="AlphaFoldDB" id="A0A4S4D4K6"/>
<feature type="transmembrane region" description="Helical" evidence="6">
    <location>
        <begin position="130"/>
        <end position="156"/>
    </location>
</feature>
<reference evidence="9 10" key="1">
    <citation type="journal article" date="2018" name="Proc. Natl. Acad. Sci. U.S.A.">
        <title>Draft genome sequence of Camellia sinensis var. sinensis provides insights into the evolution of the tea genome and tea quality.</title>
        <authorList>
            <person name="Wei C."/>
            <person name="Yang H."/>
            <person name="Wang S."/>
            <person name="Zhao J."/>
            <person name="Liu C."/>
            <person name="Gao L."/>
            <person name="Xia E."/>
            <person name="Lu Y."/>
            <person name="Tai Y."/>
            <person name="She G."/>
            <person name="Sun J."/>
            <person name="Cao H."/>
            <person name="Tong W."/>
            <person name="Gao Q."/>
            <person name="Li Y."/>
            <person name="Deng W."/>
            <person name="Jiang X."/>
            <person name="Wang W."/>
            <person name="Chen Q."/>
            <person name="Zhang S."/>
            <person name="Li H."/>
            <person name="Wu J."/>
            <person name="Wang P."/>
            <person name="Li P."/>
            <person name="Shi C."/>
            <person name="Zheng F."/>
            <person name="Jian J."/>
            <person name="Huang B."/>
            <person name="Shan D."/>
            <person name="Shi M."/>
            <person name="Fang C."/>
            <person name="Yue Y."/>
            <person name="Li F."/>
            <person name="Li D."/>
            <person name="Wei S."/>
            <person name="Han B."/>
            <person name="Jiang C."/>
            <person name="Yin Y."/>
            <person name="Xia T."/>
            <person name="Zhang Z."/>
            <person name="Bennetzen J.L."/>
            <person name="Zhao S."/>
            <person name="Wan X."/>
        </authorList>
    </citation>
    <scope>NUCLEOTIDE SEQUENCE [LARGE SCALE GENOMIC DNA]</scope>
    <source>
        <strain evidence="10">cv. Shuchazao</strain>
        <tissue evidence="9">Leaf</tissue>
    </source>
</reference>
<comment type="subcellular location">
    <subcellularLocation>
        <location evidence="1 6">Membrane</location>
        <topology evidence="1 6">Multi-pass membrane protein</topology>
    </subcellularLocation>
</comment>
<evidence type="ECO:0000313" key="10">
    <source>
        <dbReference type="Proteomes" id="UP000306102"/>
    </source>
</evidence>
<name>A0A4S4D4K6_CAMSN</name>
<dbReference type="PANTHER" id="PTHR31218">
    <property type="entry name" value="WAT1-RELATED PROTEIN"/>
    <property type="match status" value="1"/>
</dbReference>
<keyword evidence="10" id="KW-1185">Reference proteome</keyword>
<proteinExistence type="inferred from homology"/>
<keyword evidence="4 6" id="KW-1133">Transmembrane helix</keyword>
<feature type="transmembrane region" description="Helical" evidence="6">
    <location>
        <begin position="27"/>
        <end position="50"/>
    </location>
</feature>
<evidence type="ECO:0000259" key="8">
    <source>
        <dbReference type="Pfam" id="PF18149"/>
    </source>
</evidence>
<feature type="transmembrane region" description="Helical" evidence="6">
    <location>
        <begin position="56"/>
        <end position="78"/>
    </location>
</feature>
<comment type="similarity">
    <text evidence="2 6">Belongs to the drug/metabolite transporter (DMT) superfamily. Plant drug/metabolite exporter (P-DME) (TC 2.A.7.4) family.</text>
</comment>
<dbReference type="Proteomes" id="UP000306102">
    <property type="component" value="Unassembled WGS sequence"/>
</dbReference>
<dbReference type="InterPro" id="IPR000620">
    <property type="entry name" value="EamA_dom"/>
</dbReference>
<feature type="domain" description="EamA" evidence="7">
    <location>
        <begin position="29"/>
        <end position="156"/>
    </location>
</feature>
<dbReference type="Pfam" id="PF18149">
    <property type="entry name" value="Helicase_PWI"/>
    <property type="match status" value="1"/>
</dbReference>
<sequence>MNMNMKTKSSNSILGWSYLMMLMKNNLPYICMVVCNIVYAGMALFAKAVISKGMNPYIFGAYRQAFGTLALAPFAFYLERKNSALLSCSILCKIFLVSLIGITLCINLLNVSFCYVPATFASATTNTIPAITFIIAILLRTLIINLIVISKGIIFISTTKKLTTNLVVGIFFRMESVAITEWSGVAKMVSFGNLITDFQEEEDNVMIDDNVGFTVVFDEEEEQNGFDDDDLKVETKLLGHLQFDNFSLVKCLLQNRLKIVWCTRLARAEDQKTREKIEEEMLESGLELAAILEQLQAD</sequence>
<dbReference type="GO" id="GO:0016020">
    <property type="term" value="C:membrane"/>
    <property type="evidence" value="ECO:0007669"/>
    <property type="project" value="UniProtKB-SubCell"/>
</dbReference>
<keyword evidence="5 6" id="KW-0472">Membrane</keyword>
<gene>
    <name evidence="9" type="ORF">TEA_012300</name>
</gene>
<evidence type="ECO:0000256" key="5">
    <source>
        <dbReference type="ARBA" id="ARBA00023136"/>
    </source>
</evidence>
<evidence type="ECO:0000256" key="6">
    <source>
        <dbReference type="RuleBase" id="RU363077"/>
    </source>
</evidence>
<evidence type="ECO:0000256" key="4">
    <source>
        <dbReference type="ARBA" id="ARBA00022989"/>
    </source>
</evidence>
<dbReference type="GO" id="GO:0022857">
    <property type="term" value="F:transmembrane transporter activity"/>
    <property type="evidence" value="ECO:0007669"/>
    <property type="project" value="InterPro"/>
</dbReference>
<evidence type="ECO:0000256" key="3">
    <source>
        <dbReference type="ARBA" id="ARBA00022692"/>
    </source>
</evidence>
<accession>A0A4S4D4K6</accession>
<comment type="caution">
    <text evidence="6">Lacks conserved residue(s) required for the propagation of feature annotation.</text>
</comment>
<dbReference type="InterPro" id="IPR041094">
    <property type="entry name" value="Brr2_helicase_PWI"/>
</dbReference>
<organism evidence="9 10">
    <name type="scientific">Camellia sinensis var. sinensis</name>
    <name type="common">China tea</name>
    <dbReference type="NCBI Taxonomy" id="542762"/>
    <lineage>
        <taxon>Eukaryota</taxon>
        <taxon>Viridiplantae</taxon>
        <taxon>Streptophyta</taxon>
        <taxon>Embryophyta</taxon>
        <taxon>Tracheophyta</taxon>
        <taxon>Spermatophyta</taxon>
        <taxon>Magnoliopsida</taxon>
        <taxon>eudicotyledons</taxon>
        <taxon>Gunneridae</taxon>
        <taxon>Pentapetalae</taxon>
        <taxon>asterids</taxon>
        <taxon>Ericales</taxon>
        <taxon>Theaceae</taxon>
        <taxon>Camellia</taxon>
    </lineage>
</organism>
<evidence type="ECO:0000256" key="1">
    <source>
        <dbReference type="ARBA" id="ARBA00004141"/>
    </source>
</evidence>